<dbReference type="Pfam" id="PF00005">
    <property type="entry name" value="ABC_tran"/>
    <property type="match status" value="1"/>
</dbReference>
<dbReference type="InterPro" id="IPR008995">
    <property type="entry name" value="Mo/tungstate-bd_C_term_dom"/>
</dbReference>
<dbReference type="SUPFAM" id="SSF50331">
    <property type="entry name" value="MOP-like"/>
    <property type="match status" value="1"/>
</dbReference>
<dbReference type="InterPro" id="IPR017871">
    <property type="entry name" value="ABC_transporter-like_CS"/>
</dbReference>
<evidence type="ECO:0000259" key="4">
    <source>
        <dbReference type="PROSITE" id="PS50893"/>
    </source>
</evidence>
<dbReference type="Pfam" id="PF03459">
    <property type="entry name" value="TOBE"/>
    <property type="match status" value="1"/>
</dbReference>
<dbReference type="InterPro" id="IPR005116">
    <property type="entry name" value="Transp-assoc_OB_typ1"/>
</dbReference>
<dbReference type="InterPro" id="IPR027417">
    <property type="entry name" value="P-loop_NTPase"/>
</dbReference>
<evidence type="ECO:0000256" key="3">
    <source>
        <dbReference type="ARBA" id="ARBA00022840"/>
    </source>
</evidence>
<dbReference type="Gene3D" id="3.40.50.300">
    <property type="entry name" value="P-loop containing nucleotide triphosphate hydrolases"/>
    <property type="match status" value="1"/>
</dbReference>
<dbReference type="AlphaFoldDB" id="A0A9E2BMG6"/>
<dbReference type="GO" id="GO:0005524">
    <property type="term" value="F:ATP binding"/>
    <property type="evidence" value="ECO:0007669"/>
    <property type="project" value="UniProtKB-KW"/>
</dbReference>
<dbReference type="PANTHER" id="PTHR42781:SF4">
    <property type="entry name" value="SPERMIDINE_PUTRESCINE IMPORT ATP-BINDING PROTEIN POTA"/>
    <property type="match status" value="1"/>
</dbReference>
<evidence type="ECO:0000313" key="6">
    <source>
        <dbReference type="Proteomes" id="UP000811545"/>
    </source>
</evidence>
<dbReference type="InterPro" id="IPR003439">
    <property type="entry name" value="ABC_transporter-like_ATP-bd"/>
</dbReference>
<keyword evidence="3 5" id="KW-0067">ATP-binding</keyword>
<dbReference type="Gene3D" id="2.40.50.100">
    <property type="match status" value="1"/>
</dbReference>
<accession>A0A9E2BMG6</accession>
<dbReference type="Proteomes" id="UP000811545">
    <property type="component" value="Unassembled WGS sequence"/>
</dbReference>
<dbReference type="EMBL" id="QLTW01000146">
    <property type="protein sequence ID" value="MBT9145689.1"/>
    <property type="molecule type" value="Genomic_DNA"/>
</dbReference>
<dbReference type="InterPro" id="IPR003593">
    <property type="entry name" value="AAA+_ATPase"/>
</dbReference>
<dbReference type="InterPro" id="IPR050093">
    <property type="entry name" value="ABC_SmlMolc_Importer"/>
</dbReference>
<name>A0A9E2BMG6_PSYF1</name>
<feature type="domain" description="ABC transporter" evidence="4">
    <location>
        <begin position="4"/>
        <end position="236"/>
    </location>
</feature>
<keyword evidence="1" id="KW-0813">Transport</keyword>
<sequence length="361" mass="39976">MSLVAVSNLGKKIQERWILKDINLKVERGKISAIFGPTGAGKTTLLRIIGLLDKPTAGLVTINDLEVKPGIDNSLLRRKISMVLQKPVVFNSSVWENVAYGLRIRSLSYDLIKERVDTILNNFGLEKYAWLNARKLSGGEMQKVALARAMVVKPEILILDEPTANLDIKTSGEVEEKIKDYVYSGKGTIIMSTHDLQQGQRLADHISVMHNGTITQYGDKGEIFYHPQTIEVARFIGFDNILTGTIVDRVNDLSLVKISEHSLEVISNEPIGSEVNICLRPEDITISINKPAGSARNTYLCEIKRVSYLNPLARIELDGNIPLICLITSSSARDLQLTSGKQVFASIKTTAIRVIPKKISI</sequence>
<reference evidence="5 6" key="1">
    <citation type="journal article" date="2021" name="bioRxiv">
        <title>Unique metabolic strategies in Hadean analogues reveal hints for primordial physiology.</title>
        <authorList>
            <person name="Nobu M.K."/>
            <person name="Nakai R."/>
            <person name="Tamazawa S."/>
            <person name="Mori H."/>
            <person name="Toyoda A."/>
            <person name="Ijiri A."/>
            <person name="Suzuki S."/>
            <person name="Kurokawa K."/>
            <person name="Kamagata Y."/>
            <person name="Tamaki H."/>
        </authorList>
    </citation>
    <scope>NUCLEOTIDE SEQUENCE [LARGE SCALE GENOMIC DNA]</scope>
    <source>
        <strain evidence="5">BS525</strain>
    </source>
</reference>
<evidence type="ECO:0000313" key="5">
    <source>
        <dbReference type="EMBL" id="MBT9145689.1"/>
    </source>
</evidence>
<protein>
    <submittedName>
        <fullName evidence="5">Sulfate/thiosulfate import ATP-binding protein CysA</fullName>
    </submittedName>
</protein>
<dbReference type="SMART" id="SM00382">
    <property type="entry name" value="AAA"/>
    <property type="match status" value="1"/>
</dbReference>
<dbReference type="PROSITE" id="PS00211">
    <property type="entry name" value="ABC_TRANSPORTER_1"/>
    <property type="match status" value="1"/>
</dbReference>
<dbReference type="GO" id="GO:0016887">
    <property type="term" value="F:ATP hydrolysis activity"/>
    <property type="evidence" value="ECO:0007669"/>
    <property type="project" value="InterPro"/>
</dbReference>
<comment type="caution">
    <text evidence="5">The sequence shown here is derived from an EMBL/GenBank/DDBJ whole genome shotgun (WGS) entry which is preliminary data.</text>
</comment>
<gene>
    <name evidence="5" type="primary">cysA</name>
    <name evidence="5" type="ORF">DDT42_01564</name>
</gene>
<evidence type="ECO:0000256" key="2">
    <source>
        <dbReference type="ARBA" id="ARBA00022741"/>
    </source>
</evidence>
<dbReference type="PANTHER" id="PTHR42781">
    <property type="entry name" value="SPERMIDINE/PUTRESCINE IMPORT ATP-BINDING PROTEIN POTA"/>
    <property type="match status" value="1"/>
</dbReference>
<keyword evidence="2" id="KW-0547">Nucleotide-binding</keyword>
<evidence type="ECO:0000256" key="1">
    <source>
        <dbReference type="ARBA" id="ARBA00022448"/>
    </source>
</evidence>
<dbReference type="PROSITE" id="PS50893">
    <property type="entry name" value="ABC_TRANSPORTER_2"/>
    <property type="match status" value="1"/>
</dbReference>
<organism evidence="5 6">
    <name type="scientific">Psychracetigena formicireducens</name>
    <dbReference type="NCBI Taxonomy" id="2986056"/>
    <lineage>
        <taxon>Bacteria</taxon>
        <taxon>Bacillati</taxon>
        <taxon>Candidatus Lithacetigenota</taxon>
        <taxon>Candidatus Psychracetigena</taxon>
    </lineage>
</organism>
<dbReference type="SUPFAM" id="SSF52540">
    <property type="entry name" value="P-loop containing nucleoside triphosphate hydrolases"/>
    <property type="match status" value="1"/>
</dbReference>
<proteinExistence type="predicted"/>